<sequence length="201" mass="23422">QMVANDCHDPPKYWTIHGLWPDNGDDCNRTWHFNVTEIKDLLSDMRHYWPDVLHSSLNRTHFWKHEWEKHGTCAATLEILNSQKKYFGKALELYQHVDLNGCAHDLLISKSFLLFQMTHIKEALTSFYNVTPKIQCLPPKEGEEAQTIGQIEFCFTKELQLINCMELKGESNPMWGHLKLGTEELSVCNDTLPTYYPPEVQ</sequence>
<dbReference type="SUPFAM" id="SSF55895">
    <property type="entry name" value="Ribonuclease Rh-like"/>
    <property type="match status" value="1"/>
</dbReference>
<keyword evidence="5" id="KW-0964">Secreted</keyword>
<evidence type="ECO:0000256" key="5">
    <source>
        <dbReference type="ARBA" id="ARBA00022525"/>
    </source>
</evidence>
<feature type="active site" evidence="16">
    <location>
        <position position="70"/>
    </location>
</feature>
<evidence type="ECO:0000256" key="8">
    <source>
        <dbReference type="ARBA" id="ARBA00022801"/>
    </source>
</evidence>
<dbReference type="InterPro" id="IPR033130">
    <property type="entry name" value="RNase_T2_His_AS_2"/>
</dbReference>
<evidence type="ECO:0000256" key="7">
    <source>
        <dbReference type="ARBA" id="ARBA00022759"/>
    </source>
</evidence>
<feature type="active site" evidence="16">
    <location>
        <position position="17"/>
    </location>
</feature>
<comment type="subcellular location">
    <subcellularLocation>
        <location evidence="2">Endoplasmic reticulum lumen</location>
    </subcellularLocation>
    <subcellularLocation>
        <location evidence="1">Lysosome lumen</location>
    </subcellularLocation>
    <subcellularLocation>
        <location evidence="3">Secreted</location>
    </subcellularLocation>
</comment>
<keyword evidence="6" id="KW-0540">Nuclease</keyword>
<evidence type="ECO:0000256" key="3">
    <source>
        <dbReference type="ARBA" id="ARBA00004613"/>
    </source>
</evidence>
<keyword evidence="19" id="KW-1185">Reference proteome</keyword>
<dbReference type="PANTHER" id="PTHR11240:SF22">
    <property type="entry name" value="RIBONUCLEASE T2"/>
    <property type="match status" value="1"/>
</dbReference>
<dbReference type="Gene3D" id="3.90.730.10">
    <property type="entry name" value="Ribonuclease T2-like"/>
    <property type="match status" value="1"/>
</dbReference>
<evidence type="ECO:0000256" key="13">
    <source>
        <dbReference type="ARBA" id="ARBA00023239"/>
    </source>
</evidence>
<dbReference type="PROSITE" id="PS00531">
    <property type="entry name" value="RNASE_T2_2"/>
    <property type="match status" value="1"/>
</dbReference>
<comment type="caution">
    <text evidence="18">The sequence shown here is derived from an EMBL/GenBank/DDBJ whole genome shotgun (WGS) entry which is preliminary data.</text>
</comment>
<dbReference type="Pfam" id="PF00445">
    <property type="entry name" value="Ribonuclease_T2"/>
    <property type="match status" value="1"/>
</dbReference>
<proteinExistence type="inferred from homology"/>
<dbReference type="InterPro" id="IPR018188">
    <property type="entry name" value="RNase_T2_His_AS_1"/>
</dbReference>
<accession>A0A7K6EIT9</accession>
<gene>
    <name evidence="18" type="primary">Rnaset2</name>
    <name evidence="18" type="ORF">GRAPIC_R02388</name>
</gene>
<feature type="active site" evidence="16">
    <location>
        <position position="66"/>
    </location>
</feature>
<dbReference type="PROSITE" id="PS00530">
    <property type="entry name" value="RNASE_T2_1"/>
    <property type="match status" value="1"/>
</dbReference>
<dbReference type="CDD" id="cd01061">
    <property type="entry name" value="RNase_T2_euk"/>
    <property type="match status" value="1"/>
</dbReference>
<evidence type="ECO:0000313" key="18">
    <source>
        <dbReference type="EMBL" id="NWV38916.1"/>
    </source>
</evidence>
<keyword evidence="11" id="KW-0325">Glycoprotein</keyword>
<keyword evidence="12" id="KW-0458">Lysosome</keyword>
<evidence type="ECO:0000313" key="19">
    <source>
        <dbReference type="Proteomes" id="UP000575029"/>
    </source>
</evidence>
<dbReference type="PANTHER" id="PTHR11240">
    <property type="entry name" value="RIBONUCLEASE T2"/>
    <property type="match status" value="1"/>
</dbReference>
<comment type="catalytic activity">
    <reaction evidence="14">
        <text>a guanylyl-uridine-RNA = a 3'-end 2',3'-cyclophospho-GMP-RNA + a 5'-end dephospho-uridine-RNA</text>
        <dbReference type="Rhea" id="RHEA:81323"/>
        <dbReference type="Rhea" id="RHEA-COMP:17356"/>
        <dbReference type="Rhea" id="RHEA-COMP:19658"/>
        <dbReference type="Rhea" id="RHEA-COMP:19659"/>
        <dbReference type="ChEBI" id="CHEBI:173224"/>
        <dbReference type="ChEBI" id="CHEBI:231849"/>
        <dbReference type="ChEBI" id="CHEBI:231850"/>
    </reaction>
</comment>
<dbReference type="GO" id="GO:0003723">
    <property type="term" value="F:RNA binding"/>
    <property type="evidence" value="ECO:0007669"/>
    <property type="project" value="InterPro"/>
</dbReference>
<evidence type="ECO:0000256" key="10">
    <source>
        <dbReference type="ARBA" id="ARBA00023157"/>
    </source>
</evidence>
<dbReference type="AlphaFoldDB" id="A0A7K6EIT9"/>
<dbReference type="GO" id="GO:0043202">
    <property type="term" value="C:lysosomal lumen"/>
    <property type="evidence" value="ECO:0007669"/>
    <property type="project" value="UniProtKB-SubCell"/>
</dbReference>
<dbReference type="EMBL" id="VZRM01005322">
    <property type="protein sequence ID" value="NWV38916.1"/>
    <property type="molecule type" value="Genomic_DNA"/>
</dbReference>
<keyword evidence="9" id="KW-0256">Endoplasmic reticulum</keyword>
<evidence type="ECO:0000256" key="1">
    <source>
        <dbReference type="ARBA" id="ARBA00004227"/>
    </source>
</evidence>
<dbReference type="GO" id="GO:0006401">
    <property type="term" value="P:RNA catabolic process"/>
    <property type="evidence" value="ECO:0007669"/>
    <property type="project" value="TreeGrafter"/>
</dbReference>
<evidence type="ECO:0000256" key="15">
    <source>
        <dbReference type="ARBA" id="ARBA00052670"/>
    </source>
</evidence>
<evidence type="ECO:0000256" key="9">
    <source>
        <dbReference type="ARBA" id="ARBA00022824"/>
    </source>
</evidence>
<evidence type="ECO:0000256" key="2">
    <source>
        <dbReference type="ARBA" id="ARBA00004319"/>
    </source>
</evidence>
<comment type="catalytic activity">
    <reaction evidence="15">
        <text>an adenylyl-uridine-RNA = a 3'-end 2',3'-cyclophospho-AMP-RNA + a 5'-end dephospho-uridine-RNA</text>
        <dbReference type="Rhea" id="RHEA:81383"/>
        <dbReference type="Rhea" id="RHEA-COMP:17356"/>
        <dbReference type="Rhea" id="RHEA-COMP:19675"/>
        <dbReference type="Rhea" id="RHEA-COMP:19676"/>
        <dbReference type="ChEBI" id="CHEBI:173224"/>
        <dbReference type="ChEBI" id="CHEBI:231879"/>
        <dbReference type="ChEBI" id="CHEBI:231881"/>
    </reaction>
    <physiologicalReaction direction="left-to-right" evidence="15">
        <dbReference type="Rhea" id="RHEA:81384"/>
    </physiologicalReaction>
</comment>
<dbReference type="InterPro" id="IPR036430">
    <property type="entry name" value="RNase_T2-like_sf"/>
</dbReference>
<dbReference type="Proteomes" id="UP000575029">
    <property type="component" value="Unassembled WGS sequence"/>
</dbReference>
<keyword evidence="13" id="KW-0456">Lyase</keyword>
<evidence type="ECO:0000256" key="6">
    <source>
        <dbReference type="ARBA" id="ARBA00022722"/>
    </source>
</evidence>
<evidence type="ECO:0000256" key="4">
    <source>
        <dbReference type="ARBA" id="ARBA00007469"/>
    </source>
</evidence>
<dbReference type="InterPro" id="IPR033697">
    <property type="entry name" value="Ribonuclease_T2_eukaryotic"/>
</dbReference>
<reference evidence="18 19" key="1">
    <citation type="submission" date="2019-09" db="EMBL/GenBank/DDBJ databases">
        <title>Bird 10,000 Genomes (B10K) Project - Family phase.</title>
        <authorList>
            <person name="Zhang G."/>
        </authorList>
    </citation>
    <scope>NUCLEOTIDE SEQUENCE [LARGE SCALE GENOMIC DNA]</scope>
    <source>
        <strain evidence="18">B10K-DU-029-50</strain>
        <tissue evidence="18">Heart</tissue>
    </source>
</reference>
<evidence type="ECO:0000256" key="17">
    <source>
        <dbReference type="RuleBase" id="RU004328"/>
    </source>
</evidence>
<dbReference type="InterPro" id="IPR001568">
    <property type="entry name" value="RNase_T2-like"/>
</dbReference>
<keyword evidence="7" id="KW-0255">Endonuclease</keyword>
<organism evidence="18 19">
    <name type="scientific">Grantiella picta</name>
    <dbReference type="NCBI Taxonomy" id="266360"/>
    <lineage>
        <taxon>Eukaryota</taxon>
        <taxon>Metazoa</taxon>
        <taxon>Chordata</taxon>
        <taxon>Craniata</taxon>
        <taxon>Vertebrata</taxon>
        <taxon>Euteleostomi</taxon>
        <taxon>Archelosauria</taxon>
        <taxon>Archosauria</taxon>
        <taxon>Dinosauria</taxon>
        <taxon>Saurischia</taxon>
        <taxon>Theropoda</taxon>
        <taxon>Coelurosauria</taxon>
        <taxon>Aves</taxon>
        <taxon>Neognathae</taxon>
        <taxon>Neoaves</taxon>
        <taxon>Telluraves</taxon>
        <taxon>Australaves</taxon>
        <taxon>Passeriformes</taxon>
        <taxon>Meliphagoidea</taxon>
        <taxon>Meliphagidae</taxon>
        <taxon>Grantiella</taxon>
    </lineage>
</organism>
<protein>
    <submittedName>
        <fullName evidence="18">RNT2 Ribonuclease</fullName>
    </submittedName>
</protein>
<evidence type="ECO:0000256" key="14">
    <source>
        <dbReference type="ARBA" id="ARBA00051280"/>
    </source>
</evidence>
<dbReference type="FunFam" id="3.90.730.10:FF:000001">
    <property type="entry name" value="Ribonuclease T2"/>
    <property type="match status" value="1"/>
</dbReference>
<dbReference type="GO" id="GO:0033897">
    <property type="term" value="F:ribonuclease T2 activity"/>
    <property type="evidence" value="ECO:0007669"/>
    <property type="project" value="InterPro"/>
</dbReference>
<evidence type="ECO:0000256" key="12">
    <source>
        <dbReference type="ARBA" id="ARBA00023228"/>
    </source>
</evidence>
<dbReference type="GO" id="GO:0016787">
    <property type="term" value="F:hydrolase activity"/>
    <property type="evidence" value="ECO:0007669"/>
    <property type="project" value="UniProtKB-KW"/>
</dbReference>
<evidence type="ECO:0000256" key="11">
    <source>
        <dbReference type="ARBA" id="ARBA00023180"/>
    </source>
</evidence>
<evidence type="ECO:0000256" key="16">
    <source>
        <dbReference type="PIRSR" id="PIRSR633697-1"/>
    </source>
</evidence>
<dbReference type="GO" id="GO:0005788">
    <property type="term" value="C:endoplasmic reticulum lumen"/>
    <property type="evidence" value="ECO:0007669"/>
    <property type="project" value="UniProtKB-SubCell"/>
</dbReference>
<keyword evidence="10" id="KW-1015">Disulfide bond</keyword>
<dbReference type="GO" id="GO:0005576">
    <property type="term" value="C:extracellular region"/>
    <property type="evidence" value="ECO:0007669"/>
    <property type="project" value="UniProtKB-SubCell"/>
</dbReference>
<name>A0A7K6EIT9_9PASS</name>
<feature type="non-terminal residue" evidence="18">
    <location>
        <position position="201"/>
    </location>
</feature>
<comment type="similarity">
    <text evidence="4 17">Belongs to the RNase T2 family.</text>
</comment>
<keyword evidence="8" id="KW-0378">Hydrolase</keyword>
<feature type="non-terminal residue" evidence="18">
    <location>
        <position position="1"/>
    </location>
</feature>